<evidence type="ECO:0000313" key="19">
    <source>
        <dbReference type="Proteomes" id="UP000663992"/>
    </source>
</evidence>
<dbReference type="EC" id="3.6.1.55" evidence="12"/>
<comment type="caution">
    <text evidence="18">The sequence shown here is derived from an EMBL/GenBank/DDBJ whole genome shotgun (WGS) entry which is preliminary data.</text>
</comment>
<dbReference type="PROSITE" id="PS51462">
    <property type="entry name" value="NUDIX"/>
    <property type="match status" value="1"/>
</dbReference>
<evidence type="ECO:0000256" key="8">
    <source>
        <dbReference type="ARBA" id="ARBA00022842"/>
    </source>
</evidence>
<organism evidence="18 19">
    <name type="scientific">Bowmanella yangjiangensis</name>
    <dbReference type="NCBI Taxonomy" id="2811230"/>
    <lineage>
        <taxon>Bacteria</taxon>
        <taxon>Pseudomonadati</taxon>
        <taxon>Pseudomonadota</taxon>
        <taxon>Gammaproteobacteria</taxon>
        <taxon>Alteromonadales</taxon>
        <taxon>Alteromonadaceae</taxon>
        <taxon>Bowmanella</taxon>
    </lineage>
</organism>
<evidence type="ECO:0000256" key="14">
    <source>
        <dbReference type="ARBA" id="ARBA00041592"/>
    </source>
</evidence>
<dbReference type="PANTHER" id="PTHR47707">
    <property type="entry name" value="8-OXO-DGTP DIPHOSPHATASE"/>
    <property type="match status" value="1"/>
</dbReference>
<dbReference type="PANTHER" id="PTHR47707:SF1">
    <property type="entry name" value="NUDIX HYDROLASE FAMILY PROTEIN"/>
    <property type="match status" value="1"/>
</dbReference>
<keyword evidence="6" id="KW-0227">DNA damage</keyword>
<dbReference type="PRINTS" id="PR00502">
    <property type="entry name" value="NUDIXFAMILY"/>
</dbReference>
<evidence type="ECO:0000256" key="5">
    <source>
        <dbReference type="ARBA" id="ARBA00022723"/>
    </source>
</evidence>
<comment type="catalytic activity">
    <reaction evidence="11">
        <text>8-oxo-GTP + H2O = 8-oxo-GMP + diphosphate + H(+)</text>
        <dbReference type="Rhea" id="RHEA:67616"/>
        <dbReference type="ChEBI" id="CHEBI:15377"/>
        <dbReference type="ChEBI" id="CHEBI:15378"/>
        <dbReference type="ChEBI" id="CHEBI:33019"/>
        <dbReference type="ChEBI" id="CHEBI:143553"/>
        <dbReference type="ChEBI" id="CHEBI:145694"/>
    </reaction>
</comment>
<evidence type="ECO:0000256" key="3">
    <source>
        <dbReference type="ARBA" id="ARBA00022457"/>
    </source>
</evidence>
<dbReference type="Proteomes" id="UP000663992">
    <property type="component" value="Unassembled WGS sequence"/>
</dbReference>
<keyword evidence="4" id="KW-0235">DNA replication</keyword>
<dbReference type="InterPro" id="IPR000086">
    <property type="entry name" value="NUDIX_hydrolase_dom"/>
</dbReference>
<evidence type="ECO:0000256" key="13">
    <source>
        <dbReference type="ARBA" id="ARBA00040794"/>
    </source>
</evidence>
<dbReference type="InterPro" id="IPR003561">
    <property type="entry name" value="Mutator_MutT"/>
</dbReference>
<dbReference type="PROSITE" id="PS00893">
    <property type="entry name" value="NUDIX_BOX"/>
    <property type="match status" value="1"/>
</dbReference>
<evidence type="ECO:0000313" key="18">
    <source>
        <dbReference type="EMBL" id="MBN7818245.1"/>
    </source>
</evidence>
<feature type="domain" description="Nudix hydrolase" evidence="17">
    <location>
        <begin position="1"/>
        <end position="128"/>
    </location>
</feature>
<accession>A0ABS3CPP6</accession>
<evidence type="ECO:0000256" key="9">
    <source>
        <dbReference type="ARBA" id="ARBA00023204"/>
    </source>
</evidence>
<comment type="catalytic activity">
    <reaction evidence="10">
        <text>8-oxo-dGTP + H2O = 8-oxo-dGMP + diphosphate + H(+)</text>
        <dbReference type="Rhea" id="RHEA:31575"/>
        <dbReference type="ChEBI" id="CHEBI:15377"/>
        <dbReference type="ChEBI" id="CHEBI:15378"/>
        <dbReference type="ChEBI" id="CHEBI:33019"/>
        <dbReference type="ChEBI" id="CHEBI:63224"/>
        <dbReference type="ChEBI" id="CHEBI:77896"/>
        <dbReference type="EC" id="3.6.1.55"/>
    </reaction>
</comment>
<comment type="cofactor">
    <cofactor evidence="1">
        <name>Mg(2+)</name>
        <dbReference type="ChEBI" id="CHEBI:18420"/>
    </cofactor>
</comment>
<evidence type="ECO:0000256" key="4">
    <source>
        <dbReference type="ARBA" id="ARBA00022705"/>
    </source>
</evidence>
<dbReference type="InterPro" id="IPR029119">
    <property type="entry name" value="MutY_C"/>
</dbReference>
<evidence type="ECO:0000256" key="1">
    <source>
        <dbReference type="ARBA" id="ARBA00001946"/>
    </source>
</evidence>
<evidence type="ECO:0000256" key="15">
    <source>
        <dbReference type="ARBA" id="ARBA00041979"/>
    </source>
</evidence>
<evidence type="ECO:0000256" key="7">
    <source>
        <dbReference type="ARBA" id="ARBA00022801"/>
    </source>
</evidence>
<name>A0ABS3CPP6_9ALTE</name>
<dbReference type="SUPFAM" id="SSF55811">
    <property type="entry name" value="Nudix"/>
    <property type="match status" value="1"/>
</dbReference>
<comment type="similarity">
    <text evidence="2">Belongs to the Nudix hydrolase family.</text>
</comment>
<dbReference type="InterPro" id="IPR047127">
    <property type="entry name" value="MutT-like"/>
</dbReference>
<reference evidence="18 19" key="1">
    <citation type="submission" date="2021-03" db="EMBL/GenBank/DDBJ databases">
        <title>novel species isolated from a fishpond in China.</title>
        <authorList>
            <person name="Lu H."/>
            <person name="Cai Z."/>
        </authorList>
    </citation>
    <scope>NUCLEOTIDE SEQUENCE [LARGE SCALE GENOMIC DNA]</scope>
    <source>
        <strain evidence="18 19">Y57</strain>
    </source>
</reference>
<dbReference type="InterPro" id="IPR015797">
    <property type="entry name" value="NUDIX_hydrolase-like_dom_sf"/>
</dbReference>
<keyword evidence="5" id="KW-0479">Metal-binding</keyword>
<gene>
    <name evidence="18" type="primary">mutT</name>
    <name evidence="18" type="ORF">J0A65_00135</name>
</gene>
<keyword evidence="3" id="KW-0515">Mutator protein</keyword>
<evidence type="ECO:0000256" key="12">
    <source>
        <dbReference type="ARBA" id="ARBA00038905"/>
    </source>
</evidence>
<evidence type="ECO:0000259" key="17">
    <source>
        <dbReference type="PROSITE" id="PS51462"/>
    </source>
</evidence>
<protein>
    <recommendedName>
        <fullName evidence="13">8-oxo-dGTP diphosphatase</fullName>
        <ecNumber evidence="12">3.6.1.55</ecNumber>
    </recommendedName>
    <alternativeName>
        <fullName evidence="16">7,8-dihydro-8-oxoguanine-triphosphatase</fullName>
    </alternativeName>
    <alternativeName>
        <fullName evidence="15">Mutator protein MutT</fullName>
    </alternativeName>
    <alternativeName>
        <fullName evidence="14">dGTP pyrophosphohydrolase</fullName>
    </alternativeName>
</protein>
<keyword evidence="19" id="KW-1185">Reference proteome</keyword>
<evidence type="ECO:0000256" key="6">
    <source>
        <dbReference type="ARBA" id="ARBA00022763"/>
    </source>
</evidence>
<evidence type="ECO:0000256" key="2">
    <source>
        <dbReference type="ARBA" id="ARBA00005582"/>
    </source>
</evidence>
<keyword evidence="7" id="KW-0378">Hydrolase</keyword>
<evidence type="ECO:0000256" key="16">
    <source>
        <dbReference type="ARBA" id="ARBA00042798"/>
    </source>
</evidence>
<dbReference type="CDD" id="cd03425">
    <property type="entry name" value="NUDIX_MutT_NudA_like"/>
    <property type="match status" value="1"/>
</dbReference>
<dbReference type="Gene3D" id="3.90.79.10">
    <property type="entry name" value="Nucleoside Triphosphate Pyrophosphohydrolase"/>
    <property type="match status" value="1"/>
</dbReference>
<dbReference type="NCBIfam" id="TIGR00586">
    <property type="entry name" value="mutt"/>
    <property type="match status" value="1"/>
</dbReference>
<sequence>MKVVHVAVGVILRKQQVFITLRDASLHQGGKWEFPGGKVEAGETVTQALIRELQEEVDIQVSTSQPFMLVEHDYGDKQVKLDIHLVMDFIGEPHGREGQQGRWVALQSLPDYGFPEANKAIVDKLLCEPRFSL</sequence>
<dbReference type="RefSeq" id="WP_206592086.1">
    <property type="nucleotide sequence ID" value="NZ_JAFKCS010000001.1"/>
</dbReference>
<evidence type="ECO:0000256" key="10">
    <source>
        <dbReference type="ARBA" id="ARBA00035861"/>
    </source>
</evidence>
<dbReference type="InterPro" id="IPR020476">
    <property type="entry name" value="Nudix_hydrolase"/>
</dbReference>
<proteinExistence type="inferred from homology"/>
<keyword evidence="8" id="KW-0460">Magnesium</keyword>
<dbReference type="Pfam" id="PF14815">
    <property type="entry name" value="NUDIX_4"/>
    <property type="match status" value="1"/>
</dbReference>
<dbReference type="EMBL" id="JAFKCS010000001">
    <property type="protein sequence ID" value="MBN7818245.1"/>
    <property type="molecule type" value="Genomic_DNA"/>
</dbReference>
<keyword evidence="9" id="KW-0234">DNA repair</keyword>
<dbReference type="InterPro" id="IPR020084">
    <property type="entry name" value="NUDIX_hydrolase_CS"/>
</dbReference>
<evidence type="ECO:0000256" key="11">
    <source>
        <dbReference type="ARBA" id="ARBA00036904"/>
    </source>
</evidence>